<comment type="subcellular location">
    <subcellularLocation>
        <location evidence="1">Cell membrane</location>
        <topology evidence="1">Multi-pass membrane protein</topology>
    </subcellularLocation>
</comment>
<dbReference type="AlphaFoldDB" id="F1TB79"/>
<organism evidence="9 10">
    <name type="scientific">Ruminiclostridium papyrosolvens DSM 2782</name>
    <dbReference type="NCBI Taxonomy" id="588581"/>
    <lineage>
        <taxon>Bacteria</taxon>
        <taxon>Bacillati</taxon>
        <taxon>Bacillota</taxon>
        <taxon>Clostridia</taxon>
        <taxon>Eubacteriales</taxon>
        <taxon>Oscillospiraceae</taxon>
        <taxon>Ruminiclostridium</taxon>
    </lineage>
</organism>
<evidence type="ECO:0000313" key="10">
    <source>
        <dbReference type="Proteomes" id="UP000003860"/>
    </source>
</evidence>
<dbReference type="eggNOG" id="COG0738">
    <property type="taxonomic scope" value="Bacteria"/>
</dbReference>
<dbReference type="GO" id="GO:0022857">
    <property type="term" value="F:transmembrane transporter activity"/>
    <property type="evidence" value="ECO:0007669"/>
    <property type="project" value="InterPro"/>
</dbReference>
<feature type="transmembrane region" description="Helical" evidence="7">
    <location>
        <begin position="327"/>
        <end position="349"/>
    </location>
</feature>
<evidence type="ECO:0000256" key="5">
    <source>
        <dbReference type="ARBA" id="ARBA00022989"/>
    </source>
</evidence>
<feature type="transmembrane region" description="Helical" evidence="7">
    <location>
        <begin position="199"/>
        <end position="218"/>
    </location>
</feature>
<keyword evidence="5 7" id="KW-1133">Transmembrane helix</keyword>
<evidence type="ECO:0000313" key="9">
    <source>
        <dbReference type="EMBL" id="EGD48283.1"/>
    </source>
</evidence>
<keyword evidence="6 7" id="KW-0472">Membrane</keyword>
<accession>F1TB79</accession>
<dbReference type="InterPro" id="IPR051788">
    <property type="entry name" value="MFS_Transporter"/>
</dbReference>
<dbReference type="Proteomes" id="UP000003860">
    <property type="component" value="Unassembled WGS sequence"/>
</dbReference>
<sequence>MKKITIPLLCVQLCLIAMILSSSGLAMPRLAEELGFTSVQQGSMVSIQFLGFTLGVLIGGTLVDSYGGLKILRAAFAGVGAATLIFGLSRYYAMTMAGIFFIGFFGSICQNAIVSLTTSYDTKKADTNITFINVFFTLGAVITPLMLLVFTVFFGVWRITYYIIGILFLGMALYTLKYNAQSEIKTASLKNTLKQYKVAFTRPLNLVVPLTLFLYVAAETGLWGFAPMFFESRGYGKISGIAASIFIWAAMFVGRTLSVKLIKRFDMVRILLVQGLMAILSLVMVIFSNQGMAIFWIALAGFSCAPFYPLLIIWITRLTGEKSSTMLAFNMGAGALGPVVMGIFTGMIVSRYGSIYTTAVPSFAMLLAVIILFMFRNRKSEHYID</sequence>
<evidence type="ECO:0000259" key="8">
    <source>
        <dbReference type="PROSITE" id="PS50850"/>
    </source>
</evidence>
<keyword evidence="3" id="KW-0813">Transport</keyword>
<dbReference type="PANTHER" id="PTHR23514:SF3">
    <property type="entry name" value="BYPASS OF STOP CODON PROTEIN 6"/>
    <property type="match status" value="1"/>
</dbReference>
<feature type="transmembrane region" description="Helical" evidence="7">
    <location>
        <begin position="47"/>
        <end position="67"/>
    </location>
</feature>
<feature type="transmembrane region" description="Helical" evidence="7">
    <location>
        <begin position="355"/>
        <end position="375"/>
    </location>
</feature>
<feature type="domain" description="Major facilitator superfamily (MFS) profile" evidence="8">
    <location>
        <begin position="1"/>
        <end position="380"/>
    </location>
</feature>
<feature type="transmembrane region" description="Helical" evidence="7">
    <location>
        <begin position="238"/>
        <end position="258"/>
    </location>
</feature>
<reference evidence="9" key="2">
    <citation type="submission" date="2011-01" db="EMBL/GenBank/DDBJ databases">
        <title>The Non-contiguous Finished genome of Clostridium papyrosolvens.</title>
        <authorList>
            <person name="Lucas S."/>
            <person name="Copeland A."/>
            <person name="Lapidus A."/>
            <person name="Cheng J.-F."/>
            <person name="Goodwin L."/>
            <person name="Pitluck S."/>
            <person name="Misra M."/>
            <person name="Chertkov O."/>
            <person name="Detter J.C."/>
            <person name="Han C."/>
            <person name="Tapia R."/>
            <person name="Land M."/>
            <person name="Hauser L."/>
            <person name="Kyrpides N."/>
            <person name="Ivanova N."/>
            <person name="Pagani I."/>
            <person name="Mouttaki H."/>
            <person name="He Z."/>
            <person name="Zhou J."/>
            <person name="Hemme C.L."/>
            <person name="Woyke T."/>
        </authorList>
    </citation>
    <scope>NUCLEOTIDE SEQUENCE [LARGE SCALE GENOMIC DNA]</scope>
    <source>
        <strain evidence="9">DSM 2782</strain>
    </source>
</reference>
<feature type="transmembrane region" description="Helical" evidence="7">
    <location>
        <begin position="99"/>
        <end position="118"/>
    </location>
</feature>
<keyword evidence="4 7" id="KW-0812">Transmembrane</keyword>
<feature type="transmembrane region" description="Helical" evidence="7">
    <location>
        <begin position="130"/>
        <end position="153"/>
    </location>
</feature>
<comment type="caution">
    <text evidence="9">The sequence shown here is derived from an EMBL/GenBank/DDBJ whole genome shotgun (WGS) entry which is preliminary data.</text>
</comment>
<evidence type="ECO:0000256" key="1">
    <source>
        <dbReference type="ARBA" id="ARBA00004651"/>
    </source>
</evidence>
<evidence type="ECO:0000256" key="7">
    <source>
        <dbReference type="SAM" id="Phobius"/>
    </source>
</evidence>
<feature type="transmembrane region" description="Helical" evidence="7">
    <location>
        <begin position="159"/>
        <end position="178"/>
    </location>
</feature>
<gene>
    <name evidence="9" type="ORF">Cpap_2433</name>
</gene>
<dbReference type="PROSITE" id="PS50850">
    <property type="entry name" value="MFS"/>
    <property type="match status" value="1"/>
</dbReference>
<reference evidence="9" key="1">
    <citation type="submission" date="2009-07" db="EMBL/GenBank/DDBJ databases">
        <authorList>
            <consortium name="US DOE Joint Genome Institute (JGI-PGF)"/>
            <person name="Lucas S."/>
            <person name="Copeland A."/>
            <person name="Lapidus A."/>
            <person name="Glavina del Rio T."/>
            <person name="Tice H."/>
            <person name="Bruce D."/>
            <person name="Goodwin L."/>
            <person name="Pitluck S."/>
            <person name="Larimer F."/>
            <person name="Land M.L."/>
            <person name="Mouttaki H."/>
            <person name="He Z."/>
            <person name="Zhou J."/>
            <person name="Hemme C.L."/>
        </authorList>
    </citation>
    <scope>NUCLEOTIDE SEQUENCE</scope>
    <source>
        <strain evidence="9">DSM 2782</strain>
    </source>
</reference>
<dbReference type="RefSeq" id="WP_004618352.1">
    <property type="nucleotide sequence ID" value="NZ_ACXX02000004.1"/>
</dbReference>
<evidence type="ECO:0000256" key="3">
    <source>
        <dbReference type="ARBA" id="ARBA00022448"/>
    </source>
</evidence>
<evidence type="ECO:0000256" key="2">
    <source>
        <dbReference type="ARBA" id="ARBA00008335"/>
    </source>
</evidence>
<dbReference type="PANTHER" id="PTHR23514">
    <property type="entry name" value="BYPASS OF STOP CODON PROTEIN 6"/>
    <property type="match status" value="1"/>
</dbReference>
<dbReference type="SUPFAM" id="SSF103473">
    <property type="entry name" value="MFS general substrate transporter"/>
    <property type="match status" value="1"/>
</dbReference>
<dbReference type="EMBL" id="ACXX02000004">
    <property type="protein sequence ID" value="EGD48283.1"/>
    <property type="molecule type" value="Genomic_DNA"/>
</dbReference>
<proteinExistence type="inferred from homology"/>
<feature type="transmembrane region" description="Helical" evidence="7">
    <location>
        <begin position="270"/>
        <end position="287"/>
    </location>
</feature>
<dbReference type="Gene3D" id="1.20.1250.20">
    <property type="entry name" value="MFS general substrate transporter like domains"/>
    <property type="match status" value="2"/>
</dbReference>
<feature type="transmembrane region" description="Helical" evidence="7">
    <location>
        <begin position="74"/>
        <end position="93"/>
    </location>
</feature>
<name>F1TB79_9FIRM</name>
<protein>
    <submittedName>
        <fullName evidence="9">Major facilitator superfamily MFS_1</fullName>
    </submittedName>
</protein>
<evidence type="ECO:0000256" key="6">
    <source>
        <dbReference type="ARBA" id="ARBA00023136"/>
    </source>
</evidence>
<dbReference type="InterPro" id="IPR011701">
    <property type="entry name" value="MFS"/>
</dbReference>
<feature type="transmembrane region" description="Helical" evidence="7">
    <location>
        <begin position="293"/>
        <end position="315"/>
    </location>
</feature>
<dbReference type="InterPro" id="IPR020846">
    <property type="entry name" value="MFS_dom"/>
</dbReference>
<dbReference type="STRING" id="588581.Cpap_2433"/>
<keyword evidence="10" id="KW-1185">Reference proteome</keyword>
<dbReference type="Pfam" id="PF07690">
    <property type="entry name" value="MFS_1"/>
    <property type="match status" value="1"/>
</dbReference>
<dbReference type="GO" id="GO:0005886">
    <property type="term" value="C:plasma membrane"/>
    <property type="evidence" value="ECO:0007669"/>
    <property type="project" value="UniProtKB-SubCell"/>
</dbReference>
<comment type="similarity">
    <text evidence="2">Belongs to the major facilitator superfamily.</text>
</comment>
<evidence type="ECO:0000256" key="4">
    <source>
        <dbReference type="ARBA" id="ARBA00022692"/>
    </source>
</evidence>
<dbReference type="InterPro" id="IPR036259">
    <property type="entry name" value="MFS_trans_sf"/>
</dbReference>